<dbReference type="OrthoDB" id="9786503at2"/>
<dbReference type="HOGENOM" id="CLU_725484_0_0_3"/>
<dbReference type="eggNOG" id="COG0644">
    <property type="taxonomic scope" value="Bacteria"/>
</dbReference>
<dbReference type="Gene3D" id="3.30.9.100">
    <property type="match status" value="1"/>
</dbReference>
<dbReference type="Proteomes" id="UP000001191">
    <property type="component" value="Chromosome"/>
</dbReference>
<dbReference type="EnsemblBacteria" id="ACC80821">
    <property type="protein sequence ID" value="ACC80821"/>
    <property type="gene ID" value="Npun_F2230"/>
</dbReference>
<accession>B2J786</accession>
<dbReference type="RefSeq" id="WP_012408819.1">
    <property type="nucleotide sequence ID" value="NC_010628.1"/>
</dbReference>
<dbReference type="SUPFAM" id="SSF51905">
    <property type="entry name" value="FAD/NAD(P)-binding domain"/>
    <property type="match status" value="1"/>
</dbReference>
<reference evidence="1 2" key="2">
    <citation type="journal article" date="2013" name="Plant Physiol.">
        <title>A Nostoc punctiforme Sugar Transporter Necessary to Establish a Cyanobacterium-Plant Symbiosis.</title>
        <authorList>
            <person name="Ekman M."/>
            <person name="Picossi S."/>
            <person name="Campbell E.L."/>
            <person name="Meeks J.C."/>
            <person name="Flores E."/>
        </authorList>
    </citation>
    <scope>NUCLEOTIDE SEQUENCE [LARGE SCALE GENOMIC DNA]</scope>
    <source>
        <strain evidence="2">ATCC 29133 / PCC 73102</strain>
    </source>
</reference>
<dbReference type="AlphaFoldDB" id="B2J786"/>
<dbReference type="Gene3D" id="3.50.50.60">
    <property type="entry name" value="FAD/NAD(P)-binding domain"/>
    <property type="match status" value="1"/>
</dbReference>
<evidence type="ECO:0000313" key="1">
    <source>
        <dbReference type="EMBL" id="ACC80821.1"/>
    </source>
</evidence>
<dbReference type="STRING" id="63737.Npun_F2230"/>
<organism evidence="1 2">
    <name type="scientific">Nostoc punctiforme (strain ATCC 29133 / PCC 73102)</name>
    <dbReference type="NCBI Taxonomy" id="63737"/>
    <lineage>
        <taxon>Bacteria</taxon>
        <taxon>Bacillati</taxon>
        <taxon>Cyanobacteriota</taxon>
        <taxon>Cyanophyceae</taxon>
        <taxon>Nostocales</taxon>
        <taxon>Nostocaceae</taxon>
        <taxon>Nostoc</taxon>
    </lineage>
</organism>
<dbReference type="EMBL" id="CP001037">
    <property type="protein sequence ID" value="ACC80821.1"/>
    <property type="molecule type" value="Genomic_DNA"/>
</dbReference>
<dbReference type="KEGG" id="npu:Npun_F2230"/>
<name>B2J786_NOSP7</name>
<reference evidence="2" key="1">
    <citation type="submission" date="2008-04" db="EMBL/GenBank/DDBJ databases">
        <title>Complete sequence of chromosome of Nostoc punctiforme ATCC 29133.</title>
        <authorList>
            <consortium name="US DOE Joint Genome Institute"/>
            <person name="Copeland A."/>
            <person name="Lucas S."/>
            <person name="Lapidus A."/>
            <person name="Glavina del Rio T."/>
            <person name="Dalin E."/>
            <person name="Tice H."/>
            <person name="Pitluck S."/>
            <person name="Chain P."/>
            <person name="Malfatti S."/>
            <person name="Shin M."/>
            <person name="Vergez L."/>
            <person name="Schmutz J."/>
            <person name="Larimer F."/>
            <person name="Land M."/>
            <person name="Hauser L."/>
            <person name="Kyrpides N."/>
            <person name="Kim E."/>
            <person name="Meeks J.C."/>
            <person name="Elhai J."/>
            <person name="Campbell E.L."/>
            <person name="Thiel T."/>
            <person name="Longmire J."/>
            <person name="Potts M."/>
            <person name="Atlas R."/>
        </authorList>
    </citation>
    <scope>NUCLEOTIDE SEQUENCE [LARGE SCALE GENOMIC DNA]</scope>
    <source>
        <strain evidence="2">ATCC 29133 / PCC 73102</strain>
    </source>
</reference>
<keyword evidence="2" id="KW-1185">Reference proteome</keyword>
<evidence type="ECO:0008006" key="3">
    <source>
        <dbReference type="Google" id="ProtNLM"/>
    </source>
</evidence>
<dbReference type="InterPro" id="IPR036188">
    <property type="entry name" value="FAD/NAD-bd_sf"/>
</dbReference>
<gene>
    <name evidence="1" type="ordered locus">Npun_F2230</name>
</gene>
<sequence length="395" mass="43477">MTRVAVVGDSLSAYAVAAVLTKLGYNCDLLCYPTKSNFYGPSLVLNDVSETLLSELFPDVNLGVDSQRLTHRWVCWGTQPVQIEQPALAIRSNSLLELLRNSKVMQHTRMIDASQLTAQQISQKYAWTVYTKHKQRGMPTLGEPCLQNAARSLLPRSRSVPQGSGTPTAGVAIALSESSQSLIGGQRVIVTAEVQDTPKSAYTCYMESLAEGWLFYAPVNGSGAMVQACLPITPANPRRALLECLYKSTTISTFVNDLQKVNCFFSAPYLEWPLCGLGWLMVGEPAIKIDPVSGEGTPFALRSAILAGAVIDAILSDRIPDISALNHYQTRLTHSFISHLRGCIQFYREVFSTNLAWQAEINQMIDIAETLSTQLEQQAVNVLNYRLIDFELHIG</sequence>
<protein>
    <recommendedName>
        <fullName evidence="3">Dehydrogenase (Flavoprotein)-like protein</fullName>
    </recommendedName>
</protein>
<evidence type="ECO:0000313" key="2">
    <source>
        <dbReference type="Proteomes" id="UP000001191"/>
    </source>
</evidence>
<proteinExistence type="predicted"/>